<dbReference type="Pfam" id="PF00282">
    <property type="entry name" value="Pyridoxal_deC"/>
    <property type="match status" value="1"/>
</dbReference>
<feature type="region of interest" description="Disordered" evidence="4">
    <location>
        <begin position="141"/>
        <end position="160"/>
    </location>
</feature>
<feature type="region of interest" description="Disordered" evidence="4">
    <location>
        <begin position="1"/>
        <end position="134"/>
    </location>
</feature>
<dbReference type="GO" id="GO:0016831">
    <property type="term" value="F:carboxy-lyase activity"/>
    <property type="evidence" value="ECO:0007669"/>
    <property type="project" value="UniProtKB-KW"/>
</dbReference>
<name>A0ABD2WNG3_9HYME</name>
<evidence type="ECO:0000256" key="4">
    <source>
        <dbReference type="SAM" id="MobiDB-lite"/>
    </source>
</evidence>
<comment type="caution">
    <text evidence="5">The sequence shown here is derived from an EMBL/GenBank/DDBJ whole genome shotgun (WGS) entry which is preliminary data.</text>
</comment>
<evidence type="ECO:0000313" key="5">
    <source>
        <dbReference type="EMBL" id="KAL3394597.1"/>
    </source>
</evidence>
<comment type="cofactor">
    <cofactor evidence="1">
        <name>pyridoxal 5'-phosphate</name>
        <dbReference type="ChEBI" id="CHEBI:597326"/>
    </cofactor>
</comment>
<reference evidence="5 6" key="1">
    <citation type="journal article" date="2024" name="bioRxiv">
        <title>A reference genome for Trichogramma kaykai: A tiny desert-dwelling parasitoid wasp with competing sex-ratio distorters.</title>
        <authorList>
            <person name="Culotta J."/>
            <person name="Lindsey A.R."/>
        </authorList>
    </citation>
    <scope>NUCLEOTIDE SEQUENCE [LARGE SCALE GENOMIC DNA]</scope>
    <source>
        <strain evidence="5 6">KSX58</strain>
    </source>
</reference>
<evidence type="ECO:0000256" key="2">
    <source>
        <dbReference type="ARBA" id="ARBA00022793"/>
    </source>
</evidence>
<feature type="compositionally biased region" description="Basic and acidic residues" evidence="4">
    <location>
        <begin position="141"/>
        <end position="153"/>
    </location>
</feature>
<feature type="compositionally biased region" description="Acidic residues" evidence="4">
    <location>
        <begin position="34"/>
        <end position="53"/>
    </location>
</feature>
<evidence type="ECO:0000313" key="6">
    <source>
        <dbReference type="Proteomes" id="UP001627154"/>
    </source>
</evidence>
<dbReference type="InterPro" id="IPR010977">
    <property type="entry name" value="Aromatic_deC"/>
</dbReference>
<dbReference type="Proteomes" id="UP001627154">
    <property type="component" value="Unassembled WGS sequence"/>
</dbReference>
<dbReference type="AlphaFoldDB" id="A0ABD2WNG3"/>
<gene>
    <name evidence="5" type="ORF">TKK_011585</name>
</gene>
<feature type="compositionally biased region" description="Basic and acidic residues" evidence="4">
    <location>
        <begin position="54"/>
        <end position="134"/>
    </location>
</feature>
<sequence>MESFFKLNNHYSNWEEFDEEVKVPENSSLNEGGTDNEERESEELNSTDDETETDQDKEADREVERERAANEEREREAERRRASDEETEREAERRRAADEERKIESERKRAEDEDRKREAEKKKAADEEKKETERKRLAYEEKKKEAEKKRDGYDESVPVQVPGDPKKMLVMIRDQSHVISQVNPILHWSIPLSRRFRSLKLWFVIRNYGISGLQKYIRNHIKLAKRFESLVKKDSRFELCNKVVNFNILDCVMQNNWLIFGWIIPHQRCD</sequence>
<dbReference type="InterPro" id="IPR002129">
    <property type="entry name" value="PyrdxlP-dep_de-COase"/>
</dbReference>
<keyword evidence="2" id="KW-0210">Decarboxylase</keyword>
<dbReference type="SUPFAM" id="SSF53383">
    <property type="entry name" value="PLP-dependent transferases"/>
    <property type="match status" value="1"/>
</dbReference>
<dbReference type="EMBL" id="JBJJXI010000092">
    <property type="protein sequence ID" value="KAL3394597.1"/>
    <property type="molecule type" value="Genomic_DNA"/>
</dbReference>
<keyword evidence="3" id="KW-0663">Pyridoxal phosphate</keyword>
<keyword evidence="2" id="KW-0456">Lyase</keyword>
<keyword evidence="6" id="KW-1185">Reference proteome</keyword>
<dbReference type="Gene3D" id="3.90.1150.170">
    <property type="match status" value="1"/>
</dbReference>
<dbReference type="PANTHER" id="PTHR11999">
    <property type="entry name" value="GROUP II PYRIDOXAL-5-PHOSPHATE DECARBOXYLASE"/>
    <property type="match status" value="1"/>
</dbReference>
<accession>A0ABD2WNG3</accession>
<dbReference type="InterPro" id="IPR015424">
    <property type="entry name" value="PyrdxlP-dep_Trfase"/>
</dbReference>
<evidence type="ECO:0000256" key="3">
    <source>
        <dbReference type="ARBA" id="ARBA00022898"/>
    </source>
</evidence>
<organism evidence="5 6">
    <name type="scientific">Trichogramma kaykai</name>
    <dbReference type="NCBI Taxonomy" id="54128"/>
    <lineage>
        <taxon>Eukaryota</taxon>
        <taxon>Metazoa</taxon>
        <taxon>Ecdysozoa</taxon>
        <taxon>Arthropoda</taxon>
        <taxon>Hexapoda</taxon>
        <taxon>Insecta</taxon>
        <taxon>Pterygota</taxon>
        <taxon>Neoptera</taxon>
        <taxon>Endopterygota</taxon>
        <taxon>Hymenoptera</taxon>
        <taxon>Apocrita</taxon>
        <taxon>Proctotrupomorpha</taxon>
        <taxon>Chalcidoidea</taxon>
        <taxon>Trichogrammatidae</taxon>
        <taxon>Trichogramma</taxon>
    </lineage>
</organism>
<protein>
    <submittedName>
        <fullName evidence="5">Uncharacterized protein</fullName>
    </submittedName>
</protein>
<proteinExistence type="predicted"/>
<dbReference type="PANTHER" id="PTHR11999:SF70">
    <property type="entry name" value="MIP05841P"/>
    <property type="match status" value="1"/>
</dbReference>
<evidence type="ECO:0000256" key="1">
    <source>
        <dbReference type="ARBA" id="ARBA00001933"/>
    </source>
</evidence>